<dbReference type="Gene3D" id="3.40.50.300">
    <property type="entry name" value="P-loop containing nucleotide triphosphate hydrolases"/>
    <property type="match status" value="2"/>
</dbReference>
<evidence type="ECO:0000313" key="3">
    <source>
        <dbReference type="EMBL" id="KAG0018617.1"/>
    </source>
</evidence>
<sequence>MREELVKKYADPDYTIDLSNIGSSVKSCTKDIVRSTVHTDLPISKVVKNDPESSPITINLGSLISDSPNVDDFDDVLNQRNIAIVQAPSKSSKQYQFNLIDTPGLNDTRGKDEKHIASIYKASRYAECIHLVLLAIGNGPFSPGFQAAIKCYFDMFPEFHGIVAFVHTHFDYKNFHPGREEAFSHHIVKKGTLNDMMRRDTCHHLEIDCDVKSTRPIRIGITQNIIRRILSLAPFNQPVTMKRVLILKSPKMRVIDNILVDKLKAILDAQRKAVDFKDGAQGAVLRKLYEMETHLNSLRSEEYELEEYIKEHDTDDLVMIYESRFDESWRALHLKKDHCMDFQNQEHIIRKKDILRENVEISKEQGGEGHNYWNIVYKRHRYEDGSLHVKLYTTRSSIYSKQISERRSRLAQLRSDRQEIEREHSQYSSNHQSEQADIRKLVELNALYTGLISRLSRERLPSEVFQQLIDANAYASENSEIVEKVYRGIKFQETVKKYADPNYVINPNNIGGSVSCTKNVIHSTVHTSLPIAKTIQDSSGSTTINLGSLINNSPDVDDFEDVLDKKDIKTDLVPSPGSPEQYQFNLIDTPGLNDTRGRDEEHIGSIYKALREAGYIHLVLITTRKSAFTPSFRAAIKYYFDMFPEFHGTVAFVHTHFDYKDLHPKRDTVFSDFTKKKDTLNEMMGETLARIFEIDCDIKSTKPVRIGITQNIIRKILSLAPFNQPVTMNRTLVLKSPRMKDIDNVLIDRYKAILDAQRATLDSKDGTYGNTLRKLYEMETRLNSLRSEERDLEEYVKEYDTDDLVMIYESKFDESWRFFQFNEDHRMEFPCQEHIINKKNVFSENVEISKEQGGEGHSYWSIVYKRHSYDDGILYAKLYTTRSSTYSNQISECKSRLVQLNSDLLKAEQERSQYSYERRPEMVDIRKLVEENILYTRLISRLLNERLSPEMFQQLIDAKAYTRSSPDNTKIVDRVYRDILQNDEAELLERPAV</sequence>
<protein>
    <recommendedName>
        <fullName evidence="5">G domain-containing protein</fullName>
    </recommendedName>
</protein>
<dbReference type="Proteomes" id="UP000703661">
    <property type="component" value="Unassembled WGS sequence"/>
</dbReference>
<keyword evidence="1" id="KW-0175">Coiled coil</keyword>
<gene>
    <name evidence="3" type="ORF">BGZ80_006963</name>
</gene>
<keyword evidence="4" id="KW-1185">Reference proteome</keyword>
<reference evidence="3" key="1">
    <citation type="journal article" date="2020" name="Fungal Divers.">
        <title>Resolving the Mortierellaceae phylogeny through synthesis of multi-gene phylogenetics and phylogenomics.</title>
        <authorList>
            <person name="Vandepol N."/>
            <person name="Liber J."/>
            <person name="Desiro A."/>
            <person name="Na H."/>
            <person name="Kennedy M."/>
            <person name="Barry K."/>
            <person name="Grigoriev I.V."/>
            <person name="Miller A.N."/>
            <person name="O'Donnell K."/>
            <person name="Stajich J.E."/>
            <person name="Bonito G."/>
        </authorList>
    </citation>
    <scope>NUCLEOTIDE SEQUENCE</scope>
    <source>
        <strain evidence="3">NRRL 2769</strain>
    </source>
</reference>
<accession>A0A9P6T1X4</accession>
<dbReference type="AlphaFoldDB" id="A0A9P6T1X4"/>
<feature type="compositionally biased region" description="Basic and acidic residues" evidence="2">
    <location>
        <begin position="414"/>
        <end position="425"/>
    </location>
</feature>
<organism evidence="3 4">
    <name type="scientific">Entomortierella chlamydospora</name>
    <dbReference type="NCBI Taxonomy" id="101097"/>
    <lineage>
        <taxon>Eukaryota</taxon>
        <taxon>Fungi</taxon>
        <taxon>Fungi incertae sedis</taxon>
        <taxon>Mucoromycota</taxon>
        <taxon>Mortierellomycotina</taxon>
        <taxon>Mortierellomycetes</taxon>
        <taxon>Mortierellales</taxon>
        <taxon>Mortierellaceae</taxon>
        <taxon>Entomortierella</taxon>
    </lineage>
</organism>
<evidence type="ECO:0000313" key="4">
    <source>
        <dbReference type="Proteomes" id="UP000703661"/>
    </source>
</evidence>
<evidence type="ECO:0008006" key="5">
    <source>
        <dbReference type="Google" id="ProtNLM"/>
    </source>
</evidence>
<feature type="coiled-coil region" evidence="1">
    <location>
        <begin position="890"/>
        <end position="917"/>
    </location>
</feature>
<name>A0A9P6T1X4_9FUNG</name>
<dbReference type="EMBL" id="JAAAID010000349">
    <property type="protein sequence ID" value="KAG0018617.1"/>
    <property type="molecule type" value="Genomic_DNA"/>
</dbReference>
<feature type="region of interest" description="Disordered" evidence="2">
    <location>
        <begin position="414"/>
        <end position="434"/>
    </location>
</feature>
<proteinExistence type="predicted"/>
<dbReference type="InterPro" id="IPR027417">
    <property type="entry name" value="P-loop_NTPase"/>
</dbReference>
<evidence type="ECO:0000256" key="2">
    <source>
        <dbReference type="SAM" id="MobiDB-lite"/>
    </source>
</evidence>
<evidence type="ECO:0000256" key="1">
    <source>
        <dbReference type="SAM" id="Coils"/>
    </source>
</evidence>
<dbReference type="SUPFAM" id="SSF52540">
    <property type="entry name" value="P-loop containing nucleoside triphosphate hydrolases"/>
    <property type="match status" value="1"/>
</dbReference>
<comment type="caution">
    <text evidence="3">The sequence shown here is derived from an EMBL/GenBank/DDBJ whole genome shotgun (WGS) entry which is preliminary data.</text>
</comment>